<dbReference type="InterPro" id="IPR006990">
    <property type="entry name" value="Tweety"/>
</dbReference>
<feature type="compositionally biased region" description="Polar residues" evidence="14">
    <location>
        <begin position="432"/>
        <end position="444"/>
    </location>
</feature>
<keyword evidence="6 13" id="KW-1133">Transmembrane helix</keyword>
<comment type="similarity">
    <text evidence="2 13">Belongs to the tweety family.</text>
</comment>
<keyword evidence="9 13" id="KW-0869">Chloride channel</keyword>
<feature type="transmembrane region" description="Helical" evidence="13">
    <location>
        <begin position="83"/>
        <end position="101"/>
    </location>
</feature>
<evidence type="ECO:0000256" key="12">
    <source>
        <dbReference type="ARBA" id="ARBA00023303"/>
    </source>
</evidence>
<reference evidence="15" key="2">
    <citation type="submission" date="2022-10" db="EMBL/GenBank/DDBJ databases">
        <authorList>
            <consortium name="ENA_rothamsted_submissions"/>
            <consortium name="culmorum"/>
            <person name="King R."/>
        </authorList>
    </citation>
    <scope>NUCLEOTIDE SEQUENCE</scope>
</reference>
<feature type="region of interest" description="Disordered" evidence="14">
    <location>
        <begin position="738"/>
        <end position="834"/>
    </location>
</feature>
<evidence type="ECO:0000313" key="16">
    <source>
        <dbReference type="Proteomes" id="UP001153620"/>
    </source>
</evidence>
<proteinExistence type="inferred from homology"/>
<keyword evidence="4" id="KW-1003">Cell membrane</keyword>
<evidence type="ECO:0000256" key="13">
    <source>
        <dbReference type="RuleBase" id="RU361114"/>
    </source>
</evidence>
<dbReference type="GO" id="GO:0005886">
    <property type="term" value="C:plasma membrane"/>
    <property type="evidence" value="ECO:0007669"/>
    <property type="project" value="UniProtKB-SubCell"/>
</dbReference>
<evidence type="ECO:0000313" key="15">
    <source>
        <dbReference type="EMBL" id="CAG9808122.1"/>
    </source>
</evidence>
<dbReference type="EMBL" id="OU895879">
    <property type="protein sequence ID" value="CAG9808122.1"/>
    <property type="molecule type" value="Genomic_DNA"/>
</dbReference>
<keyword evidence="3 13" id="KW-0813">Transport</keyword>
<dbReference type="AlphaFoldDB" id="A0A9N9WVZ6"/>
<keyword evidence="11 13" id="KW-0868">Chloride</keyword>
<feature type="transmembrane region" description="Helical" evidence="13">
    <location>
        <begin position="213"/>
        <end position="234"/>
    </location>
</feature>
<dbReference type="Pfam" id="PF04906">
    <property type="entry name" value="Tweety"/>
    <property type="match status" value="1"/>
</dbReference>
<feature type="transmembrane region" description="Helical" evidence="13">
    <location>
        <begin position="383"/>
        <end position="406"/>
    </location>
</feature>
<reference evidence="15" key="1">
    <citation type="submission" date="2022-01" db="EMBL/GenBank/DDBJ databases">
        <authorList>
            <person name="King R."/>
        </authorList>
    </citation>
    <scope>NUCLEOTIDE SEQUENCE</scope>
</reference>
<evidence type="ECO:0000256" key="2">
    <source>
        <dbReference type="ARBA" id="ARBA00009849"/>
    </source>
</evidence>
<feature type="region of interest" description="Disordered" evidence="14">
    <location>
        <begin position="425"/>
        <end position="444"/>
    </location>
</feature>
<feature type="region of interest" description="Disordered" evidence="14">
    <location>
        <begin position="853"/>
        <end position="897"/>
    </location>
</feature>
<dbReference type="GO" id="GO:0005229">
    <property type="term" value="F:intracellularly calcium-gated chloride channel activity"/>
    <property type="evidence" value="ECO:0007669"/>
    <property type="project" value="TreeGrafter"/>
</dbReference>
<dbReference type="OrthoDB" id="187568at2759"/>
<evidence type="ECO:0000256" key="1">
    <source>
        <dbReference type="ARBA" id="ARBA00004651"/>
    </source>
</evidence>
<evidence type="ECO:0000256" key="9">
    <source>
        <dbReference type="ARBA" id="ARBA00023173"/>
    </source>
</evidence>
<name>A0A9N9WVZ6_9DIPT</name>
<keyword evidence="8 13" id="KW-0472">Membrane</keyword>
<keyword evidence="12 13" id="KW-0407">Ion channel</keyword>
<keyword evidence="10" id="KW-0325">Glycoprotein</keyword>
<comment type="subcellular location">
    <subcellularLocation>
        <location evidence="1 13">Cell membrane</location>
        <topology evidence="1 13">Multi-pass membrane protein</topology>
    </subcellularLocation>
</comment>
<dbReference type="PANTHER" id="PTHR12424">
    <property type="entry name" value="TWEETY-RELATED"/>
    <property type="match status" value="1"/>
</dbReference>
<feature type="compositionally biased region" description="Low complexity" evidence="14">
    <location>
        <begin position="858"/>
        <end position="871"/>
    </location>
</feature>
<dbReference type="GO" id="GO:0034707">
    <property type="term" value="C:chloride channel complex"/>
    <property type="evidence" value="ECO:0007669"/>
    <property type="project" value="UniProtKB-UniRule"/>
</dbReference>
<dbReference type="Proteomes" id="UP001153620">
    <property type="component" value="Chromosome 3"/>
</dbReference>
<evidence type="ECO:0000256" key="5">
    <source>
        <dbReference type="ARBA" id="ARBA00022692"/>
    </source>
</evidence>
<keyword evidence="16" id="KW-1185">Reference proteome</keyword>
<feature type="transmembrane region" description="Helical" evidence="13">
    <location>
        <begin position="241"/>
        <end position="265"/>
    </location>
</feature>
<comment type="function">
    <text evidence="13">Probable chloride channel.</text>
</comment>
<dbReference type="GO" id="GO:0072320">
    <property type="term" value="F:volume-sensitive chloride channel activity"/>
    <property type="evidence" value="ECO:0007669"/>
    <property type="project" value="TreeGrafter"/>
</dbReference>
<keyword evidence="5 13" id="KW-0812">Transmembrane</keyword>
<feature type="region of interest" description="Disordered" evidence="14">
    <location>
        <begin position="467"/>
        <end position="507"/>
    </location>
</feature>
<feature type="compositionally biased region" description="Low complexity" evidence="14">
    <location>
        <begin position="796"/>
        <end position="808"/>
    </location>
</feature>
<evidence type="ECO:0000256" key="3">
    <source>
        <dbReference type="ARBA" id="ARBA00022448"/>
    </source>
</evidence>
<accession>A0A9N9WVZ6</accession>
<sequence>MMQMEKPIIVNLLHSIPHINVSLHFVNSTFDLNSPVYRESLTILATIPAAVLICSLFLLLLYLMTRCCDRKSKKQRTFGCQKCTLIFLTILCCGAIGGGLYGNDDLHNGLVQVFNAGKQLNRLFINVRNQTFYLSKSLKDRASSLEIDDLWDIPVSNQSALSYMIDTAQLVTKNTTEALSGIDAALYFIEPSKSDQLLKSLIDEYEFYELLRWPITLGFLTFLLFLCTVLVIGVARSSRCLLIFFSVLGLFTVAICWLLSGVYLATSVAAADFCVSPYQHICSQQRLQYIYQSNCGASGTNHFVIRLSNSKENIEMAKRSLYQLEDMGRRLFPTHNIPGRVAHIHTILDNSANVLSNLTDMLDSHAINMHYNSATRSFCHGGLFGLALMMIATIATAFLLTILVCVDSHTWIYLTKKRPYEDKAETAPLFPPSTSMSPTAPVTTSGTATINRTLLHTQQFTAHTVHSAHNAHPRNGNPRGISSGHQTLGRLPSHSAHMTGPNNGKYATLKISEDKDKDPRDVSANSFNRFDPKYVSIGPKNIKTNLTTNKCATLKHSGRFGGSLSPNPKNIAQPTVQQPAPQQHPQQHHQQQQQQIIQPQQHIQLQQHHLQKPNNQQLELQTYQLQHQNFHQQTLQSYNISTVSRDYTQQFPSASLPYKKPGTGFVETSSILKKHREEIIEMAKPSVFSIESTHRQHEPHTQTKPVSIINQPLPEIPIQQSSKSPQVLCASNLSNYPTNYRSLQRPQNTKAHFTTGTTQRNKDSRQGVSGKAIPPILPPKNRNQRAQQPLPAIPIQSYNHQQQQYPQRGYERERTRDRDRTGRSYDDSQQFKSSKLLQQQQLLQQQNFQTLPHHHHYPQTTTTFSSGSNTGIKNNRKSRGSRELLQQPFENYSATEL</sequence>
<feature type="compositionally biased region" description="Polar residues" evidence="14">
    <location>
        <begin position="564"/>
        <end position="576"/>
    </location>
</feature>
<keyword evidence="7 13" id="KW-0406">Ion transport</keyword>
<evidence type="ECO:0000256" key="6">
    <source>
        <dbReference type="ARBA" id="ARBA00022989"/>
    </source>
</evidence>
<evidence type="ECO:0000256" key="14">
    <source>
        <dbReference type="SAM" id="MobiDB-lite"/>
    </source>
</evidence>
<feature type="compositionally biased region" description="Polar residues" evidence="14">
    <location>
        <begin position="738"/>
        <end position="759"/>
    </location>
</feature>
<evidence type="ECO:0000256" key="4">
    <source>
        <dbReference type="ARBA" id="ARBA00022475"/>
    </source>
</evidence>
<feature type="compositionally biased region" description="Basic and acidic residues" evidence="14">
    <location>
        <begin position="809"/>
        <end position="826"/>
    </location>
</feature>
<evidence type="ECO:0000256" key="10">
    <source>
        <dbReference type="ARBA" id="ARBA00023180"/>
    </source>
</evidence>
<feature type="region of interest" description="Disordered" evidence="14">
    <location>
        <begin position="557"/>
        <end position="612"/>
    </location>
</feature>
<evidence type="ECO:0000256" key="8">
    <source>
        <dbReference type="ARBA" id="ARBA00023136"/>
    </source>
</evidence>
<feature type="transmembrane region" description="Helical" evidence="13">
    <location>
        <begin position="41"/>
        <end position="63"/>
    </location>
</feature>
<evidence type="ECO:0000256" key="11">
    <source>
        <dbReference type="ARBA" id="ARBA00023214"/>
    </source>
</evidence>
<organism evidence="15 16">
    <name type="scientific">Chironomus riparius</name>
    <dbReference type="NCBI Taxonomy" id="315576"/>
    <lineage>
        <taxon>Eukaryota</taxon>
        <taxon>Metazoa</taxon>
        <taxon>Ecdysozoa</taxon>
        <taxon>Arthropoda</taxon>
        <taxon>Hexapoda</taxon>
        <taxon>Insecta</taxon>
        <taxon>Pterygota</taxon>
        <taxon>Neoptera</taxon>
        <taxon>Endopterygota</taxon>
        <taxon>Diptera</taxon>
        <taxon>Nematocera</taxon>
        <taxon>Chironomoidea</taxon>
        <taxon>Chironomidae</taxon>
        <taxon>Chironominae</taxon>
        <taxon>Chironomus</taxon>
    </lineage>
</organism>
<feature type="compositionally biased region" description="Polar residues" evidence="14">
    <location>
        <begin position="888"/>
        <end position="897"/>
    </location>
</feature>
<feature type="compositionally biased region" description="Low complexity" evidence="14">
    <location>
        <begin position="577"/>
        <end position="608"/>
    </location>
</feature>
<protein>
    <recommendedName>
        <fullName evidence="13">Protein tweety homolog</fullName>
    </recommendedName>
</protein>
<evidence type="ECO:0000256" key="7">
    <source>
        <dbReference type="ARBA" id="ARBA00023065"/>
    </source>
</evidence>
<gene>
    <name evidence="15" type="ORF">CHIRRI_LOCUS10967</name>
</gene>
<dbReference type="PANTHER" id="PTHR12424:SF18">
    <property type="entry name" value="PROTEIN TWEETY-2"/>
    <property type="match status" value="1"/>
</dbReference>